<dbReference type="GO" id="GO:0008168">
    <property type="term" value="F:methyltransferase activity"/>
    <property type="evidence" value="ECO:0007669"/>
    <property type="project" value="UniProtKB-KW"/>
</dbReference>
<dbReference type="CDD" id="cd02440">
    <property type="entry name" value="AdoMet_MTases"/>
    <property type="match status" value="1"/>
</dbReference>
<protein>
    <submittedName>
        <fullName evidence="2">Class I SAM-dependent methyltransferase</fullName>
    </submittedName>
</protein>
<dbReference type="PANTHER" id="PTHR43861">
    <property type="entry name" value="TRANS-ACONITATE 2-METHYLTRANSFERASE-RELATED"/>
    <property type="match status" value="1"/>
</dbReference>
<dbReference type="Pfam" id="PF13489">
    <property type="entry name" value="Methyltransf_23"/>
    <property type="match status" value="1"/>
</dbReference>
<proteinExistence type="predicted"/>
<dbReference type="Proteomes" id="UP000581206">
    <property type="component" value="Unassembled WGS sequence"/>
</dbReference>
<keyword evidence="3" id="KW-1185">Reference proteome</keyword>
<evidence type="ECO:0000313" key="2">
    <source>
        <dbReference type="EMBL" id="NKY22505.1"/>
    </source>
</evidence>
<organism evidence="2 3">
    <name type="scientific">Cellulomonas denverensis</name>
    <dbReference type="NCBI Taxonomy" id="264297"/>
    <lineage>
        <taxon>Bacteria</taxon>
        <taxon>Bacillati</taxon>
        <taxon>Actinomycetota</taxon>
        <taxon>Actinomycetes</taxon>
        <taxon>Micrococcales</taxon>
        <taxon>Cellulomonadaceae</taxon>
        <taxon>Cellulomonas</taxon>
    </lineage>
</organism>
<evidence type="ECO:0000313" key="3">
    <source>
        <dbReference type="Proteomes" id="UP000581206"/>
    </source>
</evidence>
<sequence>MSNYQTTLDTSVPNNSHTIIVGLVPEGATVLDVGCASGYLGRGLQQLRGCRVSGVEIDPEDAEKARADLDRVEVANLNDTLLDDLFDPGSFDVVVFGDVLEHVLDPARAVRSATRLLRPGGRIVISVPNVAHGSVRLALLQGRWDYRDTGLLDRTHVSFFTYESLIAMLHGAGLAITELRATVFDALSTEVEVDAQALPVPVVDWVRSQPYSEVYQFVLSASPAAEVDGPEVTEVVPAELLAPADDEHTARAQEQRIALEAVADPQSAAATILRMRHEALIARDHAKGQEAELGVLRAQVAQEKAIAGFLHVELRKSHEDSQHAHAELAKSIAHGQRLQHSLDGGIPSRVRAVAAPFARSARNVVRRARER</sequence>
<dbReference type="AlphaFoldDB" id="A0A7X6KVC6"/>
<keyword evidence="1 2" id="KW-0808">Transferase</keyword>
<dbReference type="RefSeq" id="WP_168629631.1">
    <property type="nucleotide sequence ID" value="NZ_BONL01000013.1"/>
</dbReference>
<accession>A0A7X6KVC6</accession>
<name>A0A7X6KVC6_9CELL</name>
<gene>
    <name evidence="2" type="ORF">HGA03_07465</name>
</gene>
<comment type="caution">
    <text evidence="2">The sequence shown here is derived from an EMBL/GenBank/DDBJ whole genome shotgun (WGS) entry which is preliminary data.</text>
</comment>
<dbReference type="InterPro" id="IPR029063">
    <property type="entry name" value="SAM-dependent_MTases_sf"/>
</dbReference>
<dbReference type="SUPFAM" id="SSF53335">
    <property type="entry name" value="S-adenosyl-L-methionine-dependent methyltransferases"/>
    <property type="match status" value="1"/>
</dbReference>
<dbReference type="EMBL" id="JAAXOX010000003">
    <property type="protein sequence ID" value="NKY22505.1"/>
    <property type="molecule type" value="Genomic_DNA"/>
</dbReference>
<keyword evidence="2" id="KW-0489">Methyltransferase</keyword>
<evidence type="ECO:0000256" key="1">
    <source>
        <dbReference type="ARBA" id="ARBA00022679"/>
    </source>
</evidence>
<reference evidence="2 3" key="1">
    <citation type="submission" date="2020-04" db="EMBL/GenBank/DDBJ databases">
        <title>MicrobeNet Type strains.</title>
        <authorList>
            <person name="Nicholson A.C."/>
        </authorList>
    </citation>
    <scope>NUCLEOTIDE SEQUENCE [LARGE SCALE GENOMIC DNA]</scope>
    <source>
        <strain evidence="2 3">ATCC BAA-788</strain>
    </source>
</reference>
<dbReference type="GO" id="GO:0032259">
    <property type="term" value="P:methylation"/>
    <property type="evidence" value="ECO:0007669"/>
    <property type="project" value="UniProtKB-KW"/>
</dbReference>
<dbReference type="Gene3D" id="3.40.50.150">
    <property type="entry name" value="Vaccinia Virus protein VP39"/>
    <property type="match status" value="1"/>
</dbReference>
<dbReference type="PANTHER" id="PTHR43861:SF3">
    <property type="entry name" value="PUTATIVE (AFU_ORTHOLOGUE AFUA_2G14390)-RELATED"/>
    <property type="match status" value="1"/>
</dbReference>